<gene>
    <name evidence="2" type="ORF">B0A50_00754</name>
</gene>
<dbReference type="EMBL" id="NAJL01000003">
    <property type="protein sequence ID" value="TKA33201.1"/>
    <property type="molecule type" value="Genomic_DNA"/>
</dbReference>
<feature type="compositionally biased region" description="Polar residues" evidence="1">
    <location>
        <begin position="97"/>
        <end position="110"/>
    </location>
</feature>
<reference evidence="2 3" key="1">
    <citation type="submission" date="2017-03" db="EMBL/GenBank/DDBJ databases">
        <title>Genomes of endolithic fungi from Antarctica.</title>
        <authorList>
            <person name="Coleine C."/>
            <person name="Masonjones S."/>
            <person name="Stajich J.E."/>
        </authorList>
    </citation>
    <scope>NUCLEOTIDE SEQUENCE [LARGE SCALE GENOMIC DNA]</scope>
    <source>
        <strain evidence="2 3">CCFEE 6315</strain>
    </source>
</reference>
<accession>A0A4U0UCH1</accession>
<feature type="compositionally biased region" description="Basic and acidic residues" evidence="1">
    <location>
        <begin position="187"/>
        <end position="199"/>
    </location>
</feature>
<feature type="compositionally biased region" description="Low complexity" evidence="1">
    <location>
        <begin position="13"/>
        <end position="23"/>
    </location>
</feature>
<dbReference type="OrthoDB" id="3910171at2759"/>
<evidence type="ECO:0000313" key="3">
    <source>
        <dbReference type="Proteomes" id="UP000308549"/>
    </source>
</evidence>
<dbReference type="Proteomes" id="UP000308549">
    <property type="component" value="Unassembled WGS sequence"/>
</dbReference>
<feature type="region of interest" description="Disordered" evidence="1">
    <location>
        <begin position="78"/>
        <end position="118"/>
    </location>
</feature>
<comment type="caution">
    <text evidence="2">The sequence shown here is derived from an EMBL/GenBank/DDBJ whole genome shotgun (WGS) entry which is preliminary data.</text>
</comment>
<dbReference type="AlphaFoldDB" id="A0A4U0UCH1"/>
<feature type="region of interest" description="Disordered" evidence="1">
    <location>
        <begin position="158"/>
        <end position="227"/>
    </location>
</feature>
<sequence length="227" mass="25157">MFDENFSFDAGRSLSLDSSNASSTRHPSRSVSPCSPTGPFPSPSFSVTDLAAQFAGQRLRRDAQMCYDSCEAYAANDGDADWSIPSHDEEDFAPISRSRTFPPSRSHSPSQRARRQANARLLCTPDHREDISALVARMVRSNDQCSVNQPLDSMASSAAIDEDEGYDSSEGLTPVRSRRSSLAASKIRAEFRRSSDMKKTGACVNKTTRMRRDERHSHRRSSERLAS</sequence>
<proteinExistence type="predicted"/>
<evidence type="ECO:0000313" key="2">
    <source>
        <dbReference type="EMBL" id="TKA33201.1"/>
    </source>
</evidence>
<keyword evidence="3" id="KW-1185">Reference proteome</keyword>
<organism evidence="2 3">
    <name type="scientific">Salinomyces thailandicus</name>
    <dbReference type="NCBI Taxonomy" id="706561"/>
    <lineage>
        <taxon>Eukaryota</taxon>
        <taxon>Fungi</taxon>
        <taxon>Dikarya</taxon>
        <taxon>Ascomycota</taxon>
        <taxon>Pezizomycotina</taxon>
        <taxon>Dothideomycetes</taxon>
        <taxon>Dothideomycetidae</taxon>
        <taxon>Mycosphaerellales</taxon>
        <taxon>Teratosphaeriaceae</taxon>
        <taxon>Salinomyces</taxon>
    </lineage>
</organism>
<evidence type="ECO:0000256" key="1">
    <source>
        <dbReference type="SAM" id="MobiDB-lite"/>
    </source>
</evidence>
<feature type="region of interest" description="Disordered" evidence="1">
    <location>
        <begin position="1"/>
        <end position="46"/>
    </location>
</feature>
<feature type="compositionally biased region" description="Basic and acidic residues" evidence="1">
    <location>
        <begin position="210"/>
        <end position="227"/>
    </location>
</feature>
<protein>
    <submittedName>
        <fullName evidence="2">Uncharacterized protein</fullName>
    </submittedName>
</protein>
<name>A0A4U0UCH1_9PEZI</name>